<dbReference type="RefSeq" id="WP_329511594.1">
    <property type="nucleotide sequence ID" value="NZ_BAAAYZ010000038.1"/>
</dbReference>
<dbReference type="Gene3D" id="3.30.450.20">
    <property type="entry name" value="PAS domain"/>
    <property type="match status" value="2"/>
</dbReference>
<dbReference type="Gene3D" id="3.30.565.10">
    <property type="entry name" value="Histidine kinase-like ATPase, C-terminal domain"/>
    <property type="match status" value="1"/>
</dbReference>
<proteinExistence type="predicted"/>
<feature type="domain" description="PAS" evidence="2">
    <location>
        <begin position="25"/>
        <end position="54"/>
    </location>
</feature>
<keyword evidence="1" id="KW-0378">Hydrolase</keyword>
<comment type="caution">
    <text evidence="4">The sequence shown here is derived from an EMBL/GenBank/DDBJ whole genome shotgun (WGS) entry which is preliminary data.</text>
</comment>
<dbReference type="SUPFAM" id="SSF55785">
    <property type="entry name" value="PYP-like sensor domain (PAS domain)"/>
    <property type="match status" value="2"/>
</dbReference>
<dbReference type="SMART" id="SM00331">
    <property type="entry name" value="PP2C_SIG"/>
    <property type="match status" value="1"/>
</dbReference>
<feature type="domain" description="PAC" evidence="3">
    <location>
        <begin position="197"/>
        <end position="251"/>
    </location>
</feature>
<dbReference type="InterPro" id="IPR000700">
    <property type="entry name" value="PAS-assoc_C"/>
</dbReference>
<dbReference type="InterPro" id="IPR036457">
    <property type="entry name" value="PPM-type-like_dom_sf"/>
</dbReference>
<accession>A0ABU7FSW5</accession>
<dbReference type="SMART" id="SM00091">
    <property type="entry name" value="PAS"/>
    <property type="match status" value="2"/>
</dbReference>
<organism evidence="4 5">
    <name type="scientific">Streptomyces chiangmaiensis</name>
    <dbReference type="NCBI Taxonomy" id="766497"/>
    <lineage>
        <taxon>Bacteria</taxon>
        <taxon>Bacillati</taxon>
        <taxon>Actinomycetota</taxon>
        <taxon>Actinomycetes</taxon>
        <taxon>Kitasatosporales</taxon>
        <taxon>Streptomycetaceae</taxon>
        <taxon>Streptomyces</taxon>
    </lineage>
</organism>
<dbReference type="InterPro" id="IPR036890">
    <property type="entry name" value="HATPase_C_sf"/>
</dbReference>
<dbReference type="Gene3D" id="3.60.40.10">
    <property type="entry name" value="PPM-type phosphatase domain"/>
    <property type="match status" value="1"/>
</dbReference>
<dbReference type="SUPFAM" id="SSF55874">
    <property type="entry name" value="ATPase domain of HSP90 chaperone/DNA topoisomerase II/histidine kinase"/>
    <property type="match status" value="1"/>
</dbReference>
<reference evidence="4" key="1">
    <citation type="submission" date="2024-01" db="EMBL/GenBank/DDBJ databases">
        <title>First draft genome sequence data of TA4-1, the type strain of Gram-positive actinobacterium Streptomyces chiangmaiensis.</title>
        <authorList>
            <person name="Yasawong M."/>
            <person name="Nantapong N."/>
        </authorList>
    </citation>
    <scope>NUCLEOTIDE SEQUENCE</scope>
    <source>
        <strain evidence="4">TA4-1</strain>
    </source>
</reference>
<evidence type="ECO:0000313" key="5">
    <source>
        <dbReference type="Proteomes" id="UP001333996"/>
    </source>
</evidence>
<dbReference type="CDD" id="cd00130">
    <property type="entry name" value="PAS"/>
    <property type="match status" value="2"/>
</dbReference>
<dbReference type="SUPFAM" id="SSF55781">
    <property type="entry name" value="GAF domain-like"/>
    <property type="match status" value="1"/>
</dbReference>
<gene>
    <name evidence="4" type="ORF">VXC91_36200</name>
</gene>
<keyword evidence="5" id="KW-1185">Reference proteome</keyword>
<evidence type="ECO:0000313" key="4">
    <source>
        <dbReference type="EMBL" id="MED7827211.1"/>
    </source>
</evidence>
<dbReference type="EMBL" id="JAYWVC010000212">
    <property type="protein sequence ID" value="MED7827211.1"/>
    <property type="molecule type" value="Genomic_DNA"/>
</dbReference>
<dbReference type="SMART" id="SM00065">
    <property type="entry name" value="GAF"/>
    <property type="match status" value="1"/>
</dbReference>
<dbReference type="Pfam" id="PF07228">
    <property type="entry name" value="SpoIIE"/>
    <property type="match status" value="1"/>
</dbReference>
<dbReference type="NCBIfam" id="TIGR00229">
    <property type="entry name" value="sensory_box"/>
    <property type="match status" value="1"/>
</dbReference>
<dbReference type="InterPro" id="IPR035965">
    <property type="entry name" value="PAS-like_dom_sf"/>
</dbReference>
<dbReference type="Gene3D" id="3.30.450.40">
    <property type="match status" value="1"/>
</dbReference>
<dbReference type="PROSITE" id="PS50112">
    <property type="entry name" value="PAS"/>
    <property type="match status" value="1"/>
</dbReference>
<dbReference type="PROSITE" id="PS50113">
    <property type="entry name" value="PAC"/>
    <property type="match status" value="1"/>
</dbReference>
<evidence type="ECO:0000259" key="2">
    <source>
        <dbReference type="PROSITE" id="PS50112"/>
    </source>
</evidence>
<dbReference type="Pfam" id="PF01590">
    <property type="entry name" value="GAF"/>
    <property type="match status" value="1"/>
</dbReference>
<dbReference type="Proteomes" id="UP001333996">
    <property type="component" value="Unassembled WGS sequence"/>
</dbReference>
<dbReference type="CDD" id="cd16936">
    <property type="entry name" value="HATPase_RsbW-like"/>
    <property type="match status" value="1"/>
</dbReference>
<dbReference type="InterPro" id="IPR000014">
    <property type="entry name" value="PAS"/>
</dbReference>
<dbReference type="InterPro" id="IPR001932">
    <property type="entry name" value="PPM-type_phosphatase-like_dom"/>
</dbReference>
<dbReference type="InterPro" id="IPR052016">
    <property type="entry name" value="Bact_Sigma-Reg"/>
</dbReference>
<dbReference type="InterPro" id="IPR013656">
    <property type="entry name" value="PAS_4"/>
</dbReference>
<name>A0ABU7FSW5_9ACTN</name>
<dbReference type="PANTHER" id="PTHR43156:SF2">
    <property type="entry name" value="STAGE II SPORULATION PROTEIN E"/>
    <property type="match status" value="1"/>
</dbReference>
<sequence>MGASHATERGGHHEVVQTEDQAARILVDHRGAVAGWSPAAQRLLGHAAHAVLGRPAADLLADAGPPPPPYAADDTFAVRLRHANGAVVPCRLDVRPERTGGARTRWEVTLAPAEEASPTAELDHALLETLFTVSPVGLYLLDPDLRIIRFNPAAEGMENTSVAQAVGKRPTEVWPGFAVETVEHVMEQVRVTRQPAIAIEKRMHPPGDPDHEHVYSASVFPLEDDRGRLLGIADATIDVTARDQAQERLNVLALAGTRIGSTLDVLDTARGLAEVSVPGLADSMAVEVLEPVLAGEDLEPGPVRPDTVLRRAACRTQDDKDLAAAGGPDTTLPPVSAAEALADLEPRILNPLSAAGRRALAGLPAHRQKVHSVMLVPLIAQNRALGLATFCRFQERRPFERDDLTLAAELALRTAACLDNTRRYLRERNSLAALQHALRPDGLPPEHTLDVAHAYIQAGSGGDWVDAVPLSGARVALVAGRVPGHGLQTAAAAGRLRAAVHTLSDLDLEPDELLARLDDLARRIGKDDDHRTDRPRPARDTDGNEAGATCLYLIYDPVAQHCSLSSAGHPWPVIVHPDGTTAPLHQPTSAPLCRSDGPFEKLDIDLPDNSMIALYTPGLFQEQPEEHTRARAAGLLAGYTGPVRQACSMLTDALIPARPREDAAVQVARTRTLSPARVVSWDLPCDPSVVSTARSLVTRQLTTWDMSQTTFTTELIASELVTNAIRYAKPPVRLRLIRSHVLTCEVSDGSSTSPRLRHARTTDEGGRGLLLAARLSERWGTRYTDDGKTVWVEQSITEPAM</sequence>
<dbReference type="Pfam" id="PF13581">
    <property type="entry name" value="HATPase_c_2"/>
    <property type="match status" value="1"/>
</dbReference>
<dbReference type="PANTHER" id="PTHR43156">
    <property type="entry name" value="STAGE II SPORULATION PROTEIN E-RELATED"/>
    <property type="match status" value="1"/>
</dbReference>
<evidence type="ECO:0000259" key="3">
    <source>
        <dbReference type="PROSITE" id="PS50113"/>
    </source>
</evidence>
<dbReference type="Pfam" id="PF08448">
    <property type="entry name" value="PAS_4"/>
    <property type="match status" value="1"/>
</dbReference>
<evidence type="ECO:0000256" key="1">
    <source>
        <dbReference type="ARBA" id="ARBA00022801"/>
    </source>
</evidence>
<dbReference type="InterPro" id="IPR029016">
    <property type="entry name" value="GAF-like_dom_sf"/>
</dbReference>
<dbReference type="InterPro" id="IPR003594">
    <property type="entry name" value="HATPase_dom"/>
</dbReference>
<protein>
    <submittedName>
        <fullName evidence="4">SpoIIE family protein phosphatase</fullName>
    </submittedName>
</protein>
<dbReference type="InterPro" id="IPR003018">
    <property type="entry name" value="GAF"/>
</dbReference>